<comment type="caution">
    <text evidence="11">The sequence shown here is derived from an EMBL/GenBank/DDBJ whole genome shotgun (WGS) entry which is preliminary data.</text>
</comment>
<keyword evidence="6 9" id="KW-0378">Hydrolase</keyword>
<evidence type="ECO:0000256" key="3">
    <source>
        <dbReference type="ARBA" id="ARBA00022670"/>
    </source>
</evidence>
<keyword evidence="11" id="KW-0449">Lipoprotein</keyword>
<dbReference type="InterPro" id="IPR001872">
    <property type="entry name" value="Peptidase_A8"/>
</dbReference>
<evidence type="ECO:0000256" key="8">
    <source>
        <dbReference type="ARBA" id="ARBA00023136"/>
    </source>
</evidence>
<feature type="transmembrane region" description="Helical" evidence="9">
    <location>
        <begin position="21"/>
        <end position="41"/>
    </location>
</feature>
<dbReference type="EC" id="3.4.23.36" evidence="9"/>
<dbReference type="GO" id="GO:0006508">
    <property type="term" value="P:proteolysis"/>
    <property type="evidence" value="ECO:0007669"/>
    <property type="project" value="UniProtKB-KW"/>
</dbReference>
<organism evidence="11 12">
    <name type="scientific">Metamycoplasma alkalescens 14918</name>
    <dbReference type="NCBI Taxonomy" id="1188234"/>
    <lineage>
        <taxon>Bacteria</taxon>
        <taxon>Bacillati</taxon>
        <taxon>Mycoplasmatota</taxon>
        <taxon>Mycoplasmoidales</taxon>
        <taxon>Metamycoplasmataceae</taxon>
        <taxon>Metamycoplasma</taxon>
    </lineage>
</organism>
<dbReference type="Pfam" id="PF01252">
    <property type="entry name" value="Peptidase_A8"/>
    <property type="match status" value="1"/>
</dbReference>
<comment type="catalytic activity">
    <reaction evidence="9">
        <text>Release of signal peptides from bacterial membrane prolipoproteins. Hydrolyzes -Xaa-Yaa-Zaa-|-(S,diacylglyceryl)Cys-, in which Xaa is hydrophobic (preferably Leu), and Yaa (Ala or Ser) and Zaa (Gly or Ala) have small, neutral side chains.</text>
        <dbReference type="EC" id="3.4.23.36"/>
    </reaction>
</comment>
<dbReference type="GO" id="GO:0004190">
    <property type="term" value="F:aspartic-type endopeptidase activity"/>
    <property type="evidence" value="ECO:0007669"/>
    <property type="project" value="UniProtKB-UniRule"/>
</dbReference>
<comment type="pathway">
    <text evidence="9">Protein modification; lipoprotein biosynthesis (signal peptide cleavage).</text>
</comment>
<reference evidence="11 12" key="1">
    <citation type="journal article" date="2013" name="Genome Announc.">
        <title>Draft Genome Sequences of Mycoplasma alkalescens, Mycoplasma arginini, and Mycoplasma bovigenitalium, Three Species with Equivocal Pathogenic Status for Cattle.</title>
        <authorList>
            <person name="Manso-Silvan L."/>
            <person name="Tardy F."/>
            <person name="Baranowski E."/>
            <person name="Barre A."/>
            <person name="Blanchard A."/>
            <person name="Breton M."/>
            <person name="Couture C."/>
            <person name="Citti C."/>
            <person name="Dordet-Frisoni E."/>
            <person name="Dupuy V."/>
            <person name="Gaurivaud P."/>
            <person name="Jacob D."/>
            <person name="Lemaitre C."/>
            <person name="Nikolski M."/>
            <person name="Nouvel L.X."/>
            <person name="Poumarat F."/>
            <person name="Thebault P."/>
            <person name="Theil S."/>
            <person name="Thiaucourt F."/>
            <person name="Sirand-Pugnet P."/>
        </authorList>
    </citation>
    <scope>NUCLEOTIDE SEQUENCE [LARGE SCALE GENOMIC DNA]</scope>
    <source>
        <strain evidence="11 12">14918</strain>
    </source>
</reference>
<evidence type="ECO:0000256" key="5">
    <source>
        <dbReference type="ARBA" id="ARBA00022750"/>
    </source>
</evidence>
<feature type="transmembrane region" description="Helical" evidence="9">
    <location>
        <begin position="155"/>
        <end position="181"/>
    </location>
</feature>
<evidence type="ECO:0000313" key="11">
    <source>
        <dbReference type="EMBL" id="ENY53879.1"/>
    </source>
</evidence>
<evidence type="ECO:0000313" key="12">
    <source>
        <dbReference type="Proteomes" id="UP000013137"/>
    </source>
</evidence>
<dbReference type="PANTHER" id="PTHR33695:SF1">
    <property type="entry name" value="LIPOPROTEIN SIGNAL PEPTIDASE"/>
    <property type="match status" value="1"/>
</dbReference>
<keyword evidence="8 9" id="KW-0472">Membrane</keyword>
<dbReference type="AlphaFoldDB" id="N9SR94"/>
<dbReference type="EMBL" id="AMWK01000006">
    <property type="protein sequence ID" value="ENY53879.1"/>
    <property type="molecule type" value="Genomic_DNA"/>
</dbReference>
<protein>
    <recommendedName>
        <fullName evidence="9">Lipoprotein signal peptidase</fullName>
        <ecNumber evidence="9">3.4.23.36</ecNumber>
    </recommendedName>
    <alternativeName>
        <fullName evidence="9">Prolipoprotein signal peptidase</fullName>
    </alternativeName>
    <alternativeName>
        <fullName evidence="9">Signal peptidase II</fullName>
        <shortName evidence="9">SPase II</shortName>
    </alternativeName>
</protein>
<feature type="active site" evidence="9">
    <location>
        <position position="161"/>
    </location>
</feature>
<dbReference type="HAMAP" id="MF_00161">
    <property type="entry name" value="LspA"/>
    <property type="match status" value="1"/>
</dbReference>
<evidence type="ECO:0000256" key="1">
    <source>
        <dbReference type="ARBA" id="ARBA00006139"/>
    </source>
</evidence>
<keyword evidence="3 9" id="KW-0645">Protease</keyword>
<feature type="transmembrane region" description="Helical" evidence="9">
    <location>
        <begin position="92"/>
        <end position="111"/>
    </location>
</feature>
<dbReference type="PANTHER" id="PTHR33695">
    <property type="entry name" value="LIPOPROTEIN SIGNAL PEPTIDASE"/>
    <property type="match status" value="1"/>
</dbReference>
<feature type="transmembrane region" description="Helical" evidence="9">
    <location>
        <begin position="116"/>
        <end position="135"/>
    </location>
</feature>
<evidence type="ECO:0000256" key="10">
    <source>
        <dbReference type="RuleBase" id="RU004181"/>
    </source>
</evidence>
<sequence length="198" mass="22950">MSSMENNRVRYFSKEYWKLHWKFILINVAIFLGSFLILLAIDLLTKEFIFKWEDKKNLIVNTDYEFGNKFIIFKSVLHNGTTIGFFETNLPFLHTISFLIFFGALWAVTFIKEKKLIYITVFLAVISAGSFGNMIDRFLFKGVRDIINLPWVNKGVFNIADVWLVIGAIGLFVAIIVQSIISSQKAKNKKEEFINSQL</sequence>
<keyword evidence="5 9" id="KW-0064">Aspartyl protease</keyword>
<keyword evidence="7 9" id="KW-1133">Transmembrane helix</keyword>
<evidence type="ECO:0000256" key="2">
    <source>
        <dbReference type="ARBA" id="ARBA00022475"/>
    </source>
</evidence>
<feature type="active site" evidence="9">
    <location>
        <position position="145"/>
    </location>
</feature>
<gene>
    <name evidence="9 11" type="primary">lspA</name>
    <name evidence="11" type="ORF">MALK_2060</name>
</gene>
<accession>N9SR94</accession>
<dbReference type="eggNOG" id="ENOG5031YHU">
    <property type="taxonomic scope" value="Bacteria"/>
</dbReference>
<dbReference type="Proteomes" id="UP000013137">
    <property type="component" value="Unassembled WGS sequence"/>
</dbReference>
<name>N9SR94_9BACT</name>
<keyword evidence="12" id="KW-1185">Reference proteome</keyword>
<proteinExistence type="inferred from homology"/>
<evidence type="ECO:0000256" key="9">
    <source>
        <dbReference type="HAMAP-Rule" id="MF_00161"/>
    </source>
</evidence>
<dbReference type="PATRIC" id="fig|1188234.3.peg.193"/>
<comment type="similarity">
    <text evidence="1 9 10">Belongs to the peptidase A8 family.</text>
</comment>
<evidence type="ECO:0000256" key="7">
    <source>
        <dbReference type="ARBA" id="ARBA00022989"/>
    </source>
</evidence>
<dbReference type="PROSITE" id="PS00855">
    <property type="entry name" value="SPASE_II"/>
    <property type="match status" value="1"/>
</dbReference>
<comment type="function">
    <text evidence="9">This protein specifically catalyzes the removal of signal peptides from prolipoproteins.</text>
</comment>
<evidence type="ECO:0000256" key="4">
    <source>
        <dbReference type="ARBA" id="ARBA00022692"/>
    </source>
</evidence>
<comment type="subcellular location">
    <subcellularLocation>
        <location evidence="9">Cell membrane</location>
        <topology evidence="9">Multi-pass membrane protein</topology>
    </subcellularLocation>
</comment>
<keyword evidence="2 9" id="KW-1003">Cell membrane</keyword>
<dbReference type="PRINTS" id="PR00781">
    <property type="entry name" value="LIPOSIGPTASE"/>
</dbReference>
<dbReference type="GO" id="GO:0005886">
    <property type="term" value="C:plasma membrane"/>
    <property type="evidence" value="ECO:0007669"/>
    <property type="project" value="UniProtKB-SubCell"/>
</dbReference>
<evidence type="ECO:0000256" key="6">
    <source>
        <dbReference type="ARBA" id="ARBA00022801"/>
    </source>
</evidence>
<keyword evidence="4 9" id="KW-0812">Transmembrane</keyword>